<dbReference type="CDD" id="cd03109">
    <property type="entry name" value="DTBS"/>
    <property type="match status" value="1"/>
</dbReference>
<keyword evidence="3 9" id="KW-0479">Metal-binding</keyword>
<dbReference type="PANTHER" id="PTHR43210:SF2">
    <property type="entry name" value="ATP-DEPENDENT DETHIOBIOTIN SYNTHETASE BIOD 2"/>
    <property type="match status" value="1"/>
</dbReference>
<comment type="catalytic activity">
    <reaction evidence="8">
        <text>(7R,8S)-8-amino-7-(carboxyamino)nonanoate + ATP = (4R,5S)-dethiobiotin + ADP + phosphate + H(+)</text>
        <dbReference type="Rhea" id="RHEA:63684"/>
        <dbReference type="ChEBI" id="CHEBI:15378"/>
        <dbReference type="ChEBI" id="CHEBI:30616"/>
        <dbReference type="ChEBI" id="CHEBI:43474"/>
        <dbReference type="ChEBI" id="CHEBI:149470"/>
        <dbReference type="ChEBI" id="CHEBI:149473"/>
        <dbReference type="ChEBI" id="CHEBI:456216"/>
    </reaction>
</comment>
<evidence type="ECO:0000256" key="3">
    <source>
        <dbReference type="ARBA" id="ARBA00022723"/>
    </source>
</evidence>
<protein>
    <recommendedName>
        <fullName evidence="9">ATP-dependent dethiobiotin synthetase BioD</fullName>
        <ecNumber evidence="9">6.3.3.3</ecNumber>
    </recommendedName>
    <alternativeName>
        <fullName evidence="9">DTB synthetase</fullName>
        <shortName evidence="9">DTBS</shortName>
    </alternativeName>
    <alternativeName>
        <fullName evidence="9">Dethiobiotin synthase</fullName>
    </alternativeName>
</protein>
<evidence type="ECO:0000256" key="1">
    <source>
        <dbReference type="ARBA" id="ARBA00022490"/>
    </source>
</evidence>
<keyword evidence="1 9" id="KW-0963">Cytoplasm</keyword>
<dbReference type="Gene3D" id="3.40.50.300">
    <property type="entry name" value="P-loop containing nucleotide triphosphate hydrolases"/>
    <property type="match status" value="1"/>
</dbReference>
<dbReference type="EMBL" id="QMDV01000003">
    <property type="protein sequence ID" value="RAU82602.1"/>
    <property type="molecule type" value="Genomic_DNA"/>
</dbReference>
<comment type="caution">
    <text evidence="9">Lacks conserved residue(s) required for the propagation of feature annotation.</text>
</comment>
<dbReference type="InterPro" id="IPR027417">
    <property type="entry name" value="P-loop_NTPase"/>
</dbReference>
<evidence type="ECO:0000256" key="5">
    <source>
        <dbReference type="ARBA" id="ARBA00022756"/>
    </source>
</evidence>
<sequence length="204" mass="22473">MKRYFVTGIGTDVGKTVAAAILTEALQADYWKPVQAGGLDFTDTDTVKSLISNTKSVFHPEAYRLKKASSPHKAAAAEGIEIDVHGLTLPETDNNLIVEGAGGLMVPLNKRYLVLDLVQQLGLEVVLISRNYLGSINHTLLTAEVLRYRKVPVAGIIFNGEENPTSEDFIIKYTGLRKLPSIRQEADFCQEAVLEYARQFEGHL</sequence>
<keyword evidence="2 9" id="KW-0436">Ligase</keyword>
<evidence type="ECO:0000313" key="11">
    <source>
        <dbReference type="Proteomes" id="UP000251692"/>
    </source>
</evidence>
<dbReference type="HAMAP" id="MF_00336">
    <property type="entry name" value="BioD"/>
    <property type="match status" value="1"/>
</dbReference>
<dbReference type="Proteomes" id="UP000251692">
    <property type="component" value="Unassembled WGS sequence"/>
</dbReference>
<dbReference type="GO" id="GO:0005829">
    <property type="term" value="C:cytosol"/>
    <property type="evidence" value="ECO:0007669"/>
    <property type="project" value="TreeGrafter"/>
</dbReference>
<dbReference type="SUPFAM" id="SSF52540">
    <property type="entry name" value="P-loop containing nucleoside triphosphate hydrolases"/>
    <property type="match status" value="1"/>
</dbReference>
<feature type="binding site" evidence="9">
    <location>
        <position position="99"/>
    </location>
    <ligand>
        <name>Mg(2+)</name>
        <dbReference type="ChEBI" id="CHEBI:18420"/>
    </ligand>
</feature>
<dbReference type="AlphaFoldDB" id="A0A364RE93"/>
<accession>A0A364RE93</accession>
<keyword evidence="7 9" id="KW-0460">Magnesium</keyword>
<feature type="binding site" evidence="9">
    <location>
        <position position="43"/>
    </location>
    <ligand>
        <name>ATP</name>
        <dbReference type="ChEBI" id="CHEBI:30616"/>
    </ligand>
</feature>
<keyword evidence="4 9" id="KW-0547">Nucleotide-binding</keyword>
<dbReference type="EC" id="6.3.3.3" evidence="9"/>
<evidence type="ECO:0000256" key="2">
    <source>
        <dbReference type="ARBA" id="ARBA00022598"/>
    </source>
</evidence>
<feature type="binding site" evidence="9">
    <location>
        <begin position="12"/>
        <end position="17"/>
    </location>
    <ligand>
        <name>ATP</name>
        <dbReference type="ChEBI" id="CHEBI:30616"/>
    </ligand>
</feature>
<keyword evidence="6 9" id="KW-0067">ATP-binding</keyword>
<feature type="binding site" evidence="9">
    <location>
        <position position="16"/>
    </location>
    <ligand>
        <name>Mg(2+)</name>
        <dbReference type="ChEBI" id="CHEBI:18420"/>
    </ligand>
</feature>
<organism evidence="10 11">
    <name type="scientific">Pontibacter arcticus</name>
    <dbReference type="NCBI Taxonomy" id="2080288"/>
    <lineage>
        <taxon>Bacteria</taxon>
        <taxon>Pseudomonadati</taxon>
        <taxon>Bacteroidota</taxon>
        <taxon>Cytophagia</taxon>
        <taxon>Cytophagales</taxon>
        <taxon>Hymenobacteraceae</taxon>
        <taxon>Pontibacter</taxon>
    </lineage>
</organism>
<proteinExistence type="inferred from homology"/>
<dbReference type="GO" id="GO:0005524">
    <property type="term" value="F:ATP binding"/>
    <property type="evidence" value="ECO:0007669"/>
    <property type="project" value="UniProtKB-UniRule"/>
</dbReference>
<evidence type="ECO:0000256" key="6">
    <source>
        <dbReference type="ARBA" id="ARBA00022840"/>
    </source>
</evidence>
<feature type="active site" evidence="9">
    <location>
        <position position="32"/>
    </location>
</feature>
<comment type="subcellular location">
    <subcellularLocation>
        <location evidence="9">Cytoplasm</location>
    </subcellularLocation>
</comment>
<comment type="similarity">
    <text evidence="9">Belongs to the dethiobiotin synthetase family.</text>
</comment>
<keyword evidence="5 9" id="KW-0093">Biotin biosynthesis</keyword>
<name>A0A364RE93_9BACT</name>
<dbReference type="RefSeq" id="WP_112306195.1">
    <property type="nucleotide sequence ID" value="NZ_QMDV01000003.1"/>
</dbReference>
<dbReference type="NCBIfam" id="TIGR00347">
    <property type="entry name" value="bioD"/>
    <property type="match status" value="1"/>
</dbReference>
<comment type="catalytic activity">
    <reaction evidence="9">
        <text>(7R,8S)-7,8-diammoniononanoate + CO2 + ATP = (4R,5S)-dethiobiotin + ADP + phosphate + 3 H(+)</text>
        <dbReference type="Rhea" id="RHEA:15805"/>
        <dbReference type="ChEBI" id="CHEBI:15378"/>
        <dbReference type="ChEBI" id="CHEBI:16526"/>
        <dbReference type="ChEBI" id="CHEBI:30616"/>
        <dbReference type="ChEBI" id="CHEBI:43474"/>
        <dbReference type="ChEBI" id="CHEBI:149469"/>
        <dbReference type="ChEBI" id="CHEBI:149473"/>
        <dbReference type="ChEBI" id="CHEBI:456216"/>
        <dbReference type="EC" id="6.3.3.3"/>
    </reaction>
</comment>
<comment type="subunit">
    <text evidence="9">Homodimer.</text>
</comment>
<evidence type="ECO:0000256" key="8">
    <source>
        <dbReference type="ARBA" id="ARBA00047386"/>
    </source>
</evidence>
<evidence type="ECO:0000256" key="9">
    <source>
        <dbReference type="HAMAP-Rule" id="MF_00336"/>
    </source>
</evidence>
<dbReference type="Pfam" id="PF13500">
    <property type="entry name" value="AAA_26"/>
    <property type="match status" value="1"/>
</dbReference>
<dbReference type="GO" id="GO:0004141">
    <property type="term" value="F:dethiobiotin synthase activity"/>
    <property type="evidence" value="ECO:0007669"/>
    <property type="project" value="UniProtKB-UniRule"/>
</dbReference>
<reference evidence="10 11" key="2">
    <citation type="submission" date="2018-07" db="EMBL/GenBank/DDBJ databases">
        <title>Pontibacter sp. 2b14 genomic sequence and assembly.</title>
        <authorList>
            <person name="Du Z.-J."/>
        </authorList>
    </citation>
    <scope>NUCLEOTIDE SEQUENCE [LARGE SCALE GENOMIC DNA]</scope>
    <source>
        <strain evidence="10 11">2b14</strain>
    </source>
</reference>
<dbReference type="GO" id="GO:0009102">
    <property type="term" value="P:biotin biosynthetic process"/>
    <property type="evidence" value="ECO:0007669"/>
    <property type="project" value="UniProtKB-UniRule"/>
</dbReference>
<dbReference type="UniPathway" id="UPA00078">
    <property type="reaction ID" value="UER00161"/>
</dbReference>
<feature type="binding site" evidence="9">
    <location>
        <begin position="99"/>
        <end position="102"/>
    </location>
    <ligand>
        <name>ATP</name>
        <dbReference type="ChEBI" id="CHEBI:30616"/>
    </ligand>
</feature>
<reference evidence="10 11" key="1">
    <citation type="submission" date="2018-06" db="EMBL/GenBank/DDBJ databases">
        <authorList>
            <person name="Liu Z.-W."/>
        </authorList>
    </citation>
    <scope>NUCLEOTIDE SEQUENCE [LARGE SCALE GENOMIC DNA]</scope>
    <source>
        <strain evidence="10 11">2b14</strain>
    </source>
</reference>
<keyword evidence="11" id="KW-1185">Reference proteome</keyword>
<comment type="cofactor">
    <cofactor evidence="9">
        <name>Mg(2+)</name>
        <dbReference type="ChEBI" id="CHEBI:18420"/>
    </cofactor>
</comment>
<dbReference type="OrthoDB" id="9802097at2"/>
<gene>
    <name evidence="9 10" type="primary">bioD</name>
    <name evidence="10" type="ORF">DP923_12620</name>
</gene>
<dbReference type="PANTHER" id="PTHR43210">
    <property type="entry name" value="DETHIOBIOTIN SYNTHETASE"/>
    <property type="match status" value="1"/>
</dbReference>
<evidence type="ECO:0000256" key="4">
    <source>
        <dbReference type="ARBA" id="ARBA00022741"/>
    </source>
</evidence>
<evidence type="ECO:0000256" key="7">
    <source>
        <dbReference type="ARBA" id="ARBA00022842"/>
    </source>
</evidence>
<comment type="function">
    <text evidence="9">Catalyzes a mechanistically unusual reaction, the ATP-dependent insertion of CO2 between the N7 and N8 nitrogen atoms of 7,8-diaminopelargonic acid (DAPA, also called 7,8-diammoniononanoate) to form a ureido ring.</text>
</comment>
<dbReference type="PIRSF" id="PIRSF006755">
    <property type="entry name" value="DTB_synth"/>
    <property type="match status" value="1"/>
</dbReference>
<dbReference type="GO" id="GO:0000287">
    <property type="term" value="F:magnesium ion binding"/>
    <property type="evidence" value="ECO:0007669"/>
    <property type="project" value="UniProtKB-UniRule"/>
</dbReference>
<comment type="pathway">
    <text evidence="9">Cofactor biosynthesis; biotin biosynthesis; biotin from 7,8-diaminononanoate: step 1/2.</text>
</comment>
<dbReference type="InterPro" id="IPR004472">
    <property type="entry name" value="DTB_synth_BioD"/>
</dbReference>
<evidence type="ECO:0000313" key="10">
    <source>
        <dbReference type="EMBL" id="RAU82602.1"/>
    </source>
</evidence>
<comment type="caution">
    <text evidence="10">The sequence shown here is derived from an EMBL/GenBank/DDBJ whole genome shotgun (WGS) entry which is preliminary data.</text>
</comment>
<feature type="binding site" evidence="9">
    <location>
        <position position="43"/>
    </location>
    <ligand>
        <name>Mg(2+)</name>
        <dbReference type="ChEBI" id="CHEBI:18420"/>
    </ligand>
</feature>